<organism evidence="2 3">
    <name type="scientific">Ensete ventricosum</name>
    <name type="common">Abyssinian banana</name>
    <name type="synonym">Musa ensete</name>
    <dbReference type="NCBI Taxonomy" id="4639"/>
    <lineage>
        <taxon>Eukaryota</taxon>
        <taxon>Viridiplantae</taxon>
        <taxon>Streptophyta</taxon>
        <taxon>Embryophyta</taxon>
        <taxon>Tracheophyta</taxon>
        <taxon>Spermatophyta</taxon>
        <taxon>Magnoliopsida</taxon>
        <taxon>Liliopsida</taxon>
        <taxon>Zingiberales</taxon>
        <taxon>Musaceae</taxon>
        <taxon>Ensete</taxon>
    </lineage>
</organism>
<evidence type="ECO:0000313" key="3">
    <source>
        <dbReference type="Proteomes" id="UP000287651"/>
    </source>
</evidence>
<accession>A0A426YK89</accession>
<comment type="caution">
    <text evidence="2">The sequence shown here is derived from an EMBL/GenBank/DDBJ whole genome shotgun (WGS) entry which is preliminary data.</text>
</comment>
<protein>
    <submittedName>
        <fullName evidence="2">Uncharacterized protein</fullName>
    </submittedName>
</protein>
<dbReference type="EMBL" id="AMZH03011867">
    <property type="protein sequence ID" value="RRT52086.1"/>
    <property type="molecule type" value="Genomic_DNA"/>
</dbReference>
<evidence type="ECO:0000313" key="2">
    <source>
        <dbReference type="EMBL" id="RRT52086.1"/>
    </source>
</evidence>
<name>A0A426YK89_ENSVE</name>
<evidence type="ECO:0000256" key="1">
    <source>
        <dbReference type="SAM" id="MobiDB-lite"/>
    </source>
</evidence>
<gene>
    <name evidence="2" type="ORF">B296_00037133</name>
</gene>
<feature type="compositionally biased region" description="Basic residues" evidence="1">
    <location>
        <begin position="77"/>
        <end position="90"/>
    </location>
</feature>
<feature type="region of interest" description="Disordered" evidence="1">
    <location>
        <begin position="64"/>
        <end position="128"/>
    </location>
</feature>
<feature type="non-terminal residue" evidence="2">
    <location>
        <position position="128"/>
    </location>
</feature>
<dbReference type="AlphaFoldDB" id="A0A426YK89"/>
<proteinExistence type="predicted"/>
<dbReference type="Proteomes" id="UP000287651">
    <property type="component" value="Unassembled WGS sequence"/>
</dbReference>
<feature type="compositionally biased region" description="Low complexity" evidence="1">
    <location>
        <begin position="105"/>
        <end position="117"/>
    </location>
</feature>
<reference evidence="2 3" key="1">
    <citation type="journal article" date="2014" name="Agronomy (Basel)">
        <title>A Draft Genome Sequence for Ensete ventricosum, the Drought-Tolerant Tree Against Hunger.</title>
        <authorList>
            <person name="Harrison J."/>
            <person name="Moore K.A."/>
            <person name="Paszkiewicz K."/>
            <person name="Jones T."/>
            <person name="Grant M."/>
            <person name="Ambacheew D."/>
            <person name="Muzemil S."/>
            <person name="Studholme D.J."/>
        </authorList>
    </citation>
    <scope>NUCLEOTIDE SEQUENCE [LARGE SCALE GENOMIC DNA]</scope>
</reference>
<sequence>MPTIIKSKARFDIPVRTGVPRPKFAISTFTAQYGWYIPVRQVADTRTARYWAVPPKIDHRRSIEGEIDVNGRLSEKKGRRRRRERKKKKKIKEEKRNTYLPCAVAARAPSPPAGRGSFSSRTRRKIEG</sequence>